<dbReference type="Proteomes" id="UP000439903">
    <property type="component" value="Unassembled WGS sequence"/>
</dbReference>
<evidence type="ECO:0000313" key="3">
    <source>
        <dbReference type="Proteomes" id="UP000439903"/>
    </source>
</evidence>
<dbReference type="OrthoDB" id="2437070at2759"/>
<protein>
    <submittedName>
        <fullName evidence="2">Uncharacterized protein</fullName>
    </submittedName>
</protein>
<gene>
    <name evidence="2" type="ORF">F8M41_009091</name>
</gene>
<reference evidence="2 3" key="1">
    <citation type="journal article" date="2019" name="Environ. Microbiol.">
        <title>At the nexus of three kingdoms: the genome of the mycorrhizal fungus Gigaspora margarita provides insights into plant, endobacterial and fungal interactions.</title>
        <authorList>
            <person name="Venice F."/>
            <person name="Ghignone S."/>
            <person name="Salvioli di Fossalunga A."/>
            <person name="Amselem J."/>
            <person name="Novero M."/>
            <person name="Xianan X."/>
            <person name="Sedzielewska Toro K."/>
            <person name="Morin E."/>
            <person name="Lipzen A."/>
            <person name="Grigoriev I.V."/>
            <person name="Henrissat B."/>
            <person name="Martin F.M."/>
            <person name="Bonfante P."/>
        </authorList>
    </citation>
    <scope>NUCLEOTIDE SEQUENCE [LARGE SCALE GENOMIC DNA]</scope>
    <source>
        <strain evidence="2 3">BEG34</strain>
    </source>
</reference>
<comment type="caution">
    <text evidence="2">The sequence shown here is derived from an EMBL/GenBank/DDBJ whole genome shotgun (WGS) entry which is preliminary data.</text>
</comment>
<keyword evidence="3" id="KW-1185">Reference proteome</keyword>
<organism evidence="2 3">
    <name type="scientific">Gigaspora margarita</name>
    <dbReference type="NCBI Taxonomy" id="4874"/>
    <lineage>
        <taxon>Eukaryota</taxon>
        <taxon>Fungi</taxon>
        <taxon>Fungi incertae sedis</taxon>
        <taxon>Mucoromycota</taxon>
        <taxon>Glomeromycotina</taxon>
        <taxon>Glomeromycetes</taxon>
        <taxon>Diversisporales</taxon>
        <taxon>Gigasporaceae</taxon>
        <taxon>Gigaspora</taxon>
    </lineage>
</organism>
<evidence type="ECO:0000313" key="2">
    <source>
        <dbReference type="EMBL" id="KAF0404167.1"/>
    </source>
</evidence>
<accession>A0A8H4A256</accession>
<dbReference type="AlphaFoldDB" id="A0A8H4A256"/>
<evidence type="ECO:0000256" key="1">
    <source>
        <dbReference type="SAM" id="MobiDB-lite"/>
    </source>
</evidence>
<feature type="compositionally biased region" description="Polar residues" evidence="1">
    <location>
        <begin position="90"/>
        <end position="100"/>
    </location>
</feature>
<sequence>MLACPDPTPLEFFQFIFPSHRIKASEKYKKAFDLAFKKTILVRRGVHKTNPNLHEEINTLSLSKDAKNMKSNPVPATSEEDQEEEKSADNVVTSNNNSNHFLGIWDLG</sequence>
<dbReference type="EMBL" id="WTPW01001973">
    <property type="protein sequence ID" value="KAF0404167.1"/>
    <property type="molecule type" value="Genomic_DNA"/>
</dbReference>
<name>A0A8H4A256_GIGMA</name>
<proteinExistence type="predicted"/>
<feature type="region of interest" description="Disordered" evidence="1">
    <location>
        <begin position="56"/>
        <end position="108"/>
    </location>
</feature>